<dbReference type="Proteomes" id="UP000077701">
    <property type="component" value="Unassembled WGS sequence"/>
</dbReference>
<dbReference type="GO" id="GO:0004674">
    <property type="term" value="F:protein serine/threonine kinase activity"/>
    <property type="evidence" value="ECO:0007669"/>
    <property type="project" value="UniProtKB-KW"/>
</dbReference>
<reference evidence="6" key="2">
    <citation type="submission" date="2016-04" db="EMBL/GenBank/DDBJ databases">
        <title>Planomonospora sphaerica JCM9374 whole genome shotgun sequence.</title>
        <authorList>
            <person name="Suzuki T."/>
            <person name="Dohra H."/>
            <person name="Kodani S."/>
        </authorList>
    </citation>
    <scope>NUCLEOTIDE SEQUENCE [LARGE SCALE GENOMIC DNA]</scope>
    <source>
        <strain evidence="6">JCM 9374</strain>
    </source>
</reference>
<reference evidence="5 6" key="1">
    <citation type="journal article" date="2016" name="Genome Announc.">
        <title>Draft Genome Sequence of Planomonospora sphaerica JCM9374, a Rare Actinomycete.</title>
        <authorList>
            <person name="Dohra H."/>
            <person name="Suzuki T."/>
            <person name="Inoue Y."/>
            <person name="Kodani S."/>
        </authorList>
    </citation>
    <scope>NUCLEOTIDE SEQUENCE [LARGE SCALE GENOMIC DNA]</scope>
    <source>
        <strain evidence="5 6">JCM 9374</strain>
    </source>
</reference>
<accession>A0A171DMJ6</accession>
<dbReference type="CDD" id="cd16936">
    <property type="entry name" value="HATPase_RsbW-like"/>
    <property type="match status" value="1"/>
</dbReference>
<evidence type="ECO:0000259" key="4">
    <source>
        <dbReference type="Pfam" id="PF14417"/>
    </source>
</evidence>
<dbReference type="InterPro" id="IPR050267">
    <property type="entry name" value="Anti-sigma-factor_SerPK"/>
</dbReference>
<keyword evidence="1" id="KW-0418">Kinase</keyword>
<dbReference type="Pfam" id="PF14417">
    <property type="entry name" value="MEDS"/>
    <property type="match status" value="1"/>
</dbReference>
<sequence length="348" mass="37107">MNVTPSATVEPFEHPALFYRDADEYLAGTVPFLLEGLAAGEPVAVAVPGRNLELIRGALGAAAAEVRLIDMGEAGRNPGRIIPGVLRAFTDLHPGRRVRIIGEPIWPGRSATEYPACLQHEALINLAFSGRDVTILCPYDLRGLPHEVIEDARMTHPVLVDGSVASASAHYALERVLRDCNRPLPAPEDAAVMRYGQGFGDDPLGRVRAFATEHAARIGLTGERLEDLRLIASELAANSLDYGGGSGTLRVWQEGDRVVFDVSDGGHIADPLAGRCPTPIHQLGSRGLLVTNLLSDLVRIHTGQGGTTIRVYFDVDGADPLEHLRSIEDAGFTGSPEGTGSPEDLANA</sequence>
<gene>
    <name evidence="5" type="ORF">PS9374_05882</name>
</gene>
<dbReference type="AlphaFoldDB" id="A0A171DMJ6"/>
<keyword evidence="6" id="KW-1185">Reference proteome</keyword>
<dbReference type="EMBL" id="BDCX01000016">
    <property type="protein sequence ID" value="GAT70202.1"/>
    <property type="molecule type" value="Genomic_DNA"/>
</dbReference>
<dbReference type="Gene3D" id="3.30.565.10">
    <property type="entry name" value="Histidine kinase-like ATPase, C-terminal domain"/>
    <property type="match status" value="1"/>
</dbReference>
<proteinExistence type="predicted"/>
<dbReference type="SUPFAM" id="SSF55874">
    <property type="entry name" value="ATPase domain of HSP90 chaperone/DNA topoisomerase II/histidine kinase"/>
    <property type="match status" value="1"/>
</dbReference>
<evidence type="ECO:0000259" key="3">
    <source>
        <dbReference type="Pfam" id="PF13581"/>
    </source>
</evidence>
<dbReference type="STRING" id="161355.PS9374_05882"/>
<protein>
    <submittedName>
        <fullName evidence="5">Anti-sigma regulatory factor</fullName>
    </submittedName>
</protein>
<dbReference type="PANTHER" id="PTHR35526">
    <property type="entry name" value="ANTI-SIGMA-F FACTOR RSBW-RELATED"/>
    <property type="match status" value="1"/>
</dbReference>
<keyword evidence="1" id="KW-0723">Serine/threonine-protein kinase</keyword>
<organism evidence="5 6">
    <name type="scientific">Planomonospora sphaerica</name>
    <dbReference type="NCBI Taxonomy" id="161355"/>
    <lineage>
        <taxon>Bacteria</taxon>
        <taxon>Bacillati</taxon>
        <taxon>Actinomycetota</taxon>
        <taxon>Actinomycetes</taxon>
        <taxon>Streptosporangiales</taxon>
        <taxon>Streptosporangiaceae</taxon>
        <taxon>Planomonospora</taxon>
    </lineage>
</organism>
<feature type="domain" description="MEDS" evidence="4">
    <location>
        <begin position="14"/>
        <end position="157"/>
    </location>
</feature>
<dbReference type="NCBIfam" id="NF041045">
    <property type="entry name" value="RsbA_anti_sig"/>
    <property type="match status" value="1"/>
</dbReference>
<dbReference type="OrthoDB" id="3748385at2"/>
<comment type="caution">
    <text evidence="5">The sequence shown here is derived from an EMBL/GenBank/DDBJ whole genome shotgun (WGS) entry which is preliminary data.</text>
</comment>
<evidence type="ECO:0000256" key="2">
    <source>
        <dbReference type="SAM" id="MobiDB-lite"/>
    </source>
</evidence>
<dbReference type="InterPro" id="IPR003594">
    <property type="entry name" value="HATPase_dom"/>
</dbReference>
<dbReference type="InterPro" id="IPR047718">
    <property type="entry name" value="RsbA-like_anti_sig"/>
</dbReference>
<dbReference type="PANTHER" id="PTHR35526:SF3">
    <property type="entry name" value="ANTI-SIGMA-F FACTOR RSBW"/>
    <property type="match status" value="1"/>
</dbReference>
<feature type="region of interest" description="Disordered" evidence="2">
    <location>
        <begin position="327"/>
        <end position="348"/>
    </location>
</feature>
<dbReference type="RefSeq" id="WP_084008894.1">
    <property type="nucleotide sequence ID" value="NZ_BDCX01000016.1"/>
</dbReference>
<feature type="domain" description="Histidine kinase/HSP90-like ATPase" evidence="3">
    <location>
        <begin position="204"/>
        <end position="312"/>
    </location>
</feature>
<evidence type="ECO:0000313" key="5">
    <source>
        <dbReference type="EMBL" id="GAT70202.1"/>
    </source>
</evidence>
<keyword evidence="1" id="KW-0808">Transferase</keyword>
<dbReference type="Pfam" id="PF13581">
    <property type="entry name" value="HATPase_c_2"/>
    <property type="match status" value="1"/>
</dbReference>
<name>A0A171DMJ6_9ACTN</name>
<dbReference type="InterPro" id="IPR036890">
    <property type="entry name" value="HATPase_C_sf"/>
</dbReference>
<evidence type="ECO:0000256" key="1">
    <source>
        <dbReference type="ARBA" id="ARBA00022527"/>
    </source>
</evidence>
<evidence type="ECO:0000313" key="6">
    <source>
        <dbReference type="Proteomes" id="UP000077701"/>
    </source>
</evidence>
<dbReference type="InterPro" id="IPR025847">
    <property type="entry name" value="MEDS_domain"/>
</dbReference>